<comment type="caution">
    <text evidence="13">The sequence shown here is derived from an EMBL/GenBank/DDBJ whole genome shotgun (WGS) entry which is preliminary data.</text>
</comment>
<evidence type="ECO:0000256" key="4">
    <source>
        <dbReference type="ARBA" id="ARBA00022475"/>
    </source>
</evidence>
<dbReference type="PANTHER" id="PTHR44936">
    <property type="entry name" value="SENSOR PROTEIN CREC"/>
    <property type="match status" value="1"/>
</dbReference>
<protein>
    <recommendedName>
        <fullName evidence="3">histidine kinase</fullName>
        <ecNumber evidence="3">2.7.13.3</ecNumber>
    </recommendedName>
</protein>
<comment type="subcellular location">
    <subcellularLocation>
        <location evidence="2">Cell membrane</location>
        <topology evidence="2">Multi-pass membrane protein</topology>
    </subcellularLocation>
</comment>
<dbReference type="SMART" id="SM00388">
    <property type="entry name" value="HisKA"/>
    <property type="match status" value="1"/>
</dbReference>
<evidence type="ECO:0000256" key="5">
    <source>
        <dbReference type="ARBA" id="ARBA00022553"/>
    </source>
</evidence>
<keyword evidence="14" id="KW-1185">Reference proteome</keyword>
<evidence type="ECO:0000256" key="8">
    <source>
        <dbReference type="ARBA" id="ARBA00022777"/>
    </source>
</evidence>
<keyword evidence="10" id="KW-0812">Transmembrane</keyword>
<dbReference type="InterPro" id="IPR005467">
    <property type="entry name" value="His_kinase_dom"/>
</dbReference>
<reference evidence="13 14" key="1">
    <citation type="submission" date="2016-08" db="EMBL/GenBank/DDBJ databases">
        <authorList>
            <person name="Seilhamer J.J."/>
        </authorList>
    </citation>
    <scope>NUCLEOTIDE SEQUENCE [LARGE SCALE GENOMIC DNA]</scope>
    <source>
        <strain evidence="13 14">PH27A</strain>
    </source>
</reference>
<dbReference type="Gene3D" id="6.10.340.10">
    <property type="match status" value="1"/>
</dbReference>
<name>A0A1E2V7F2_9GAMM</name>
<dbReference type="OrthoDB" id="9804645at2"/>
<dbReference type="InterPro" id="IPR003594">
    <property type="entry name" value="HATPase_dom"/>
</dbReference>
<proteinExistence type="predicted"/>
<keyword evidence="10" id="KW-1133">Transmembrane helix</keyword>
<evidence type="ECO:0000256" key="6">
    <source>
        <dbReference type="ARBA" id="ARBA00022679"/>
    </source>
</evidence>
<sequence>MIRLFLRVWLVVFIPMLFLLFSNSYNPVRMLNQWADSDYLKTTFGGAFYLLEQDLAQWPQSQWPLHFSQIADKFGRDIRLVTETDMGDEWRSLPTDGYRIIEESGSAAIVKRIGSTPWLVVLMFDESEQRKVMRQAQGPLNLILARFQALPPTQWSRELDALAPHFDFPLQLIDPQQLSAADNKLLSIDQQSQFERQGRVWHASDEGSFLFLKLSMPTEVAADHDQPMPYQVLMAGPIPQQSVHHLWIVGMMIAIFVGGISLCMLIFVAPLWRDLKRLTRTAAFFGEGALSQRATLGRWSAITPLAQSFNQMADQIEKMIQGQRELTNAVAHDLRTPLARLDFAFEMLQSCELDAVERARYEQSVASSLEALDHLIQQLLILSRYRRMVDLVHFHSVDLTSSLRVELNQLQMAHPDLLFEWVVAHDVVDRLIFVDPKAMLRAFNNLAENAVRYAASTVRIRLASSDTHYCLSIEDDGIGIPDVMKPQVFEPFRQLNNEARSLLSTESNRGNQTKTHGLGLAIVKQIAEWHGGEVTLEDSHLGGACFTLRWPIRHP</sequence>
<evidence type="ECO:0000256" key="7">
    <source>
        <dbReference type="ARBA" id="ARBA00022741"/>
    </source>
</evidence>
<dbReference type="Proteomes" id="UP000094291">
    <property type="component" value="Unassembled WGS sequence"/>
</dbReference>
<dbReference type="GO" id="GO:0000155">
    <property type="term" value="F:phosphorelay sensor kinase activity"/>
    <property type="evidence" value="ECO:0007669"/>
    <property type="project" value="InterPro"/>
</dbReference>
<dbReference type="SMART" id="SM00387">
    <property type="entry name" value="HATPase_c"/>
    <property type="match status" value="1"/>
</dbReference>
<dbReference type="PRINTS" id="PR00344">
    <property type="entry name" value="BCTRLSENSOR"/>
</dbReference>
<dbReference type="AlphaFoldDB" id="A0A1E2V7F2"/>
<dbReference type="InterPro" id="IPR050980">
    <property type="entry name" value="2C_sensor_his_kinase"/>
</dbReference>
<dbReference type="Gene3D" id="1.10.287.130">
    <property type="match status" value="1"/>
</dbReference>
<dbReference type="GO" id="GO:0005886">
    <property type="term" value="C:plasma membrane"/>
    <property type="evidence" value="ECO:0007669"/>
    <property type="project" value="UniProtKB-SubCell"/>
</dbReference>
<dbReference type="EMBL" id="MDTQ01000001">
    <property type="protein sequence ID" value="ODC02766.1"/>
    <property type="molecule type" value="Genomic_DNA"/>
</dbReference>
<dbReference type="STRING" id="197479.BFW38_03615"/>
<evidence type="ECO:0000259" key="11">
    <source>
        <dbReference type="PROSITE" id="PS50109"/>
    </source>
</evidence>
<dbReference type="Pfam" id="PF02518">
    <property type="entry name" value="HATPase_c"/>
    <property type="match status" value="1"/>
</dbReference>
<feature type="domain" description="Histidine kinase" evidence="11">
    <location>
        <begin position="329"/>
        <end position="554"/>
    </location>
</feature>
<dbReference type="SMART" id="SM00304">
    <property type="entry name" value="HAMP"/>
    <property type="match status" value="1"/>
</dbReference>
<keyword evidence="7" id="KW-0547">Nucleotide-binding</keyword>
<evidence type="ECO:0000313" key="14">
    <source>
        <dbReference type="Proteomes" id="UP000094291"/>
    </source>
</evidence>
<evidence type="ECO:0000256" key="1">
    <source>
        <dbReference type="ARBA" id="ARBA00000085"/>
    </source>
</evidence>
<dbReference type="EC" id="2.7.13.3" evidence="3"/>
<keyword evidence="8" id="KW-0418">Kinase</keyword>
<evidence type="ECO:0000313" key="13">
    <source>
        <dbReference type="EMBL" id="ODC02766.1"/>
    </source>
</evidence>
<evidence type="ECO:0000256" key="2">
    <source>
        <dbReference type="ARBA" id="ARBA00004651"/>
    </source>
</evidence>
<dbReference type="Gene3D" id="3.30.565.10">
    <property type="entry name" value="Histidine kinase-like ATPase, C-terminal domain"/>
    <property type="match status" value="1"/>
</dbReference>
<dbReference type="PROSITE" id="PS50109">
    <property type="entry name" value="HIS_KIN"/>
    <property type="match status" value="1"/>
</dbReference>
<evidence type="ECO:0000256" key="10">
    <source>
        <dbReference type="SAM" id="Phobius"/>
    </source>
</evidence>
<dbReference type="InterPro" id="IPR036890">
    <property type="entry name" value="HATPase_C_sf"/>
</dbReference>
<dbReference type="InterPro" id="IPR004358">
    <property type="entry name" value="Sig_transdc_His_kin-like_C"/>
</dbReference>
<gene>
    <name evidence="13" type="ORF">BFW38_03615</name>
</gene>
<feature type="domain" description="HAMP" evidence="12">
    <location>
        <begin position="269"/>
        <end position="321"/>
    </location>
</feature>
<dbReference type="GO" id="GO:0005524">
    <property type="term" value="F:ATP binding"/>
    <property type="evidence" value="ECO:0007669"/>
    <property type="project" value="UniProtKB-KW"/>
</dbReference>
<organism evidence="13 14">
    <name type="scientific">Terasakiispira papahanaumokuakeensis</name>
    <dbReference type="NCBI Taxonomy" id="197479"/>
    <lineage>
        <taxon>Bacteria</taxon>
        <taxon>Pseudomonadati</taxon>
        <taxon>Pseudomonadota</taxon>
        <taxon>Gammaproteobacteria</taxon>
        <taxon>Oceanospirillales</taxon>
        <taxon>Terasakiispira</taxon>
    </lineage>
</organism>
<dbReference type="RefSeq" id="WP_068997162.1">
    <property type="nucleotide sequence ID" value="NZ_MDTQ01000001.1"/>
</dbReference>
<dbReference type="PROSITE" id="PS50885">
    <property type="entry name" value="HAMP"/>
    <property type="match status" value="1"/>
</dbReference>
<dbReference type="SUPFAM" id="SSF55874">
    <property type="entry name" value="ATPase domain of HSP90 chaperone/DNA topoisomerase II/histidine kinase"/>
    <property type="match status" value="1"/>
</dbReference>
<dbReference type="CDD" id="cd00082">
    <property type="entry name" value="HisKA"/>
    <property type="match status" value="1"/>
</dbReference>
<keyword evidence="5" id="KW-0597">Phosphoprotein</keyword>
<dbReference type="InterPro" id="IPR003661">
    <property type="entry name" value="HisK_dim/P_dom"/>
</dbReference>
<dbReference type="InterPro" id="IPR036097">
    <property type="entry name" value="HisK_dim/P_sf"/>
</dbReference>
<accession>A0A1E2V7F2</accession>
<feature type="transmembrane region" description="Helical" evidence="10">
    <location>
        <begin position="246"/>
        <end position="272"/>
    </location>
</feature>
<dbReference type="PANTHER" id="PTHR44936:SF10">
    <property type="entry name" value="SENSOR PROTEIN RSTB"/>
    <property type="match status" value="1"/>
</dbReference>
<evidence type="ECO:0000259" key="12">
    <source>
        <dbReference type="PROSITE" id="PS50885"/>
    </source>
</evidence>
<dbReference type="SUPFAM" id="SSF47384">
    <property type="entry name" value="Homodimeric domain of signal transducing histidine kinase"/>
    <property type="match status" value="1"/>
</dbReference>
<comment type="catalytic activity">
    <reaction evidence="1">
        <text>ATP + protein L-histidine = ADP + protein N-phospho-L-histidine.</text>
        <dbReference type="EC" id="2.7.13.3"/>
    </reaction>
</comment>
<keyword evidence="10" id="KW-0472">Membrane</keyword>
<dbReference type="Pfam" id="PF00512">
    <property type="entry name" value="HisKA"/>
    <property type="match status" value="1"/>
</dbReference>
<evidence type="ECO:0000256" key="3">
    <source>
        <dbReference type="ARBA" id="ARBA00012438"/>
    </source>
</evidence>
<keyword evidence="9" id="KW-0067">ATP-binding</keyword>
<dbReference type="CDD" id="cd06225">
    <property type="entry name" value="HAMP"/>
    <property type="match status" value="1"/>
</dbReference>
<evidence type="ECO:0000256" key="9">
    <source>
        <dbReference type="ARBA" id="ARBA00022840"/>
    </source>
</evidence>
<keyword evidence="6" id="KW-0808">Transferase</keyword>
<keyword evidence="4" id="KW-1003">Cell membrane</keyword>
<dbReference type="InterPro" id="IPR003660">
    <property type="entry name" value="HAMP_dom"/>
</dbReference>